<reference evidence="3" key="1">
    <citation type="submission" date="2020-05" db="UniProtKB">
        <authorList>
            <consortium name="EnsemblMetazoa"/>
        </authorList>
    </citation>
    <scope>IDENTIFICATION</scope>
    <source>
        <strain evidence="3">Jacobina</strain>
    </source>
</reference>
<proteinExistence type="predicted"/>
<keyword evidence="4" id="KW-1185">Reference proteome</keyword>
<evidence type="ECO:0000256" key="1">
    <source>
        <dbReference type="SAM" id="MobiDB-lite"/>
    </source>
</evidence>
<evidence type="ECO:0000313" key="3">
    <source>
        <dbReference type="EnsemblMetazoa" id="LLOJ004858-PA"/>
    </source>
</evidence>
<sequence>MVLSRIIDPRSNPTIIEKIFLTMGMFMFFVMGGLVFASIDQVPSALHDNAIILGCLSFLVAFLFIVDLSDPLARHRSGATQTDTASYTESTQSVAIQADDIKRPHTVDKVETKTLPSAQEAVFARVLTPEKSRATRSRTPTKSPYVVDQMDSGNDDTYKRYGDFNHAFMDDRFTSGSYTRGAVIDRGNFILRVPPSTTSTFVPSTYSSGERNRETDEIQAPITPGYVVHAAKMWDKRAKTTRKSPIGPNTVV</sequence>
<organism evidence="3 4">
    <name type="scientific">Lutzomyia longipalpis</name>
    <name type="common">Sand fly</name>
    <dbReference type="NCBI Taxonomy" id="7200"/>
    <lineage>
        <taxon>Eukaryota</taxon>
        <taxon>Metazoa</taxon>
        <taxon>Ecdysozoa</taxon>
        <taxon>Arthropoda</taxon>
        <taxon>Hexapoda</taxon>
        <taxon>Insecta</taxon>
        <taxon>Pterygota</taxon>
        <taxon>Neoptera</taxon>
        <taxon>Endopterygota</taxon>
        <taxon>Diptera</taxon>
        <taxon>Nematocera</taxon>
        <taxon>Psychodoidea</taxon>
        <taxon>Psychodidae</taxon>
        <taxon>Lutzomyia</taxon>
        <taxon>Lutzomyia</taxon>
    </lineage>
</organism>
<accession>A0A1B0GIR8</accession>
<dbReference type="EnsemblMetazoa" id="LLOJ004858-RA">
    <property type="protein sequence ID" value="LLOJ004858-PA"/>
    <property type="gene ID" value="LLOJ004858"/>
</dbReference>
<feature type="transmembrane region" description="Helical" evidence="2">
    <location>
        <begin position="51"/>
        <end position="68"/>
    </location>
</feature>
<evidence type="ECO:0000313" key="4">
    <source>
        <dbReference type="Proteomes" id="UP000092461"/>
    </source>
</evidence>
<feature type="region of interest" description="Disordered" evidence="1">
    <location>
        <begin position="131"/>
        <end position="151"/>
    </location>
</feature>
<dbReference type="Proteomes" id="UP000092461">
    <property type="component" value="Unassembled WGS sequence"/>
</dbReference>
<evidence type="ECO:0000256" key="2">
    <source>
        <dbReference type="SAM" id="Phobius"/>
    </source>
</evidence>
<feature type="transmembrane region" description="Helical" evidence="2">
    <location>
        <begin position="20"/>
        <end position="39"/>
    </location>
</feature>
<protein>
    <submittedName>
        <fullName evidence="3">Uncharacterized protein</fullName>
    </submittedName>
</protein>
<dbReference type="VEuPathDB" id="VectorBase:LLOJ004858"/>
<dbReference type="VEuPathDB" id="VectorBase:LLONM1_006285"/>
<keyword evidence="2" id="KW-0812">Transmembrane</keyword>
<name>A0A1B0GIR8_LUTLO</name>
<dbReference type="AlphaFoldDB" id="A0A1B0GIR8"/>
<keyword evidence="2" id="KW-0472">Membrane</keyword>
<dbReference type="EMBL" id="AJWK01015345">
    <property type="status" value="NOT_ANNOTATED_CDS"/>
    <property type="molecule type" value="Genomic_DNA"/>
</dbReference>
<keyword evidence="2" id="KW-1133">Transmembrane helix</keyword>